<feature type="compositionally biased region" description="Low complexity" evidence="11">
    <location>
        <begin position="34"/>
        <end position="43"/>
    </location>
</feature>
<keyword evidence="8" id="KW-0949">S-adenosyl-L-methionine</keyword>
<evidence type="ECO:0000256" key="4">
    <source>
        <dbReference type="ARBA" id="ARBA00017788"/>
    </source>
</evidence>
<evidence type="ECO:0000256" key="1">
    <source>
        <dbReference type="ARBA" id="ARBA00004496"/>
    </source>
</evidence>
<feature type="region of interest" description="Disordered" evidence="11">
    <location>
        <begin position="300"/>
        <end position="432"/>
    </location>
</feature>
<evidence type="ECO:0000313" key="13">
    <source>
        <dbReference type="Proteomes" id="UP000092666"/>
    </source>
</evidence>
<dbReference type="EC" id="2.1.1.211" evidence="3"/>
<dbReference type="InterPro" id="IPR011671">
    <property type="entry name" value="tRNA_uracil_MeTrfase"/>
</dbReference>
<comment type="catalytic activity">
    <reaction evidence="10">
        <text>uridine(44) in tRNA(Ser) + S-adenosyl-L-methionine = 2'-O-methyluridine(44) in tRNA(Ser) + S-adenosyl-L-homocysteine + H(+)</text>
        <dbReference type="Rhea" id="RHEA:43100"/>
        <dbReference type="Rhea" id="RHEA-COMP:10339"/>
        <dbReference type="Rhea" id="RHEA-COMP:10340"/>
        <dbReference type="ChEBI" id="CHEBI:15378"/>
        <dbReference type="ChEBI" id="CHEBI:57856"/>
        <dbReference type="ChEBI" id="CHEBI:59789"/>
        <dbReference type="ChEBI" id="CHEBI:65315"/>
        <dbReference type="ChEBI" id="CHEBI:74478"/>
        <dbReference type="EC" id="2.1.1.211"/>
    </reaction>
</comment>
<feature type="region of interest" description="Disordered" evidence="11">
    <location>
        <begin position="554"/>
        <end position="574"/>
    </location>
</feature>
<evidence type="ECO:0000256" key="11">
    <source>
        <dbReference type="SAM" id="MobiDB-lite"/>
    </source>
</evidence>
<dbReference type="PANTHER" id="PTHR21210:SF0">
    <property type="entry name" value="TRNA (URACIL-O(2)-)-METHYLTRANSFERASE-RELATED"/>
    <property type="match status" value="1"/>
</dbReference>
<reference evidence="13" key="2">
    <citation type="submission" date="2013-12" db="EMBL/GenBank/DDBJ databases">
        <title>Evolution of pathogenesis and genome organization in the Tremellales.</title>
        <authorList>
            <person name="Cuomo C."/>
            <person name="Litvintseva A."/>
            <person name="Heitman J."/>
            <person name="Chen Y."/>
            <person name="Sun S."/>
            <person name="Springer D."/>
            <person name="Dromer F."/>
            <person name="Young S."/>
            <person name="Zeng Q."/>
            <person name="Chapman S."/>
            <person name="Gujja S."/>
            <person name="Saif S."/>
            <person name="Birren B."/>
        </authorList>
    </citation>
    <scope>NUCLEOTIDE SEQUENCE [LARGE SCALE GENOMIC DNA]</scope>
    <source>
        <strain evidence="13">BCC8398</strain>
    </source>
</reference>
<name>A0A1B9GR87_9TREE</name>
<dbReference type="STRING" id="1296120.A0A1B9GR87"/>
<keyword evidence="9" id="KW-0819">tRNA processing</keyword>
<dbReference type="EMBL" id="KI669504">
    <property type="protein sequence ID" value="OCF33572.1"/>
    <property type="molecule type" value="Genomic_DNA"/>
</dbReference>
<dbReference type="GO" id="GO:0005737">
    <property type="term" value="C:cytoplasm"/>
    <property type="evidence" value="ECO:0007669"/>
    <property type="project" value="UniProtKB-SubCell"/>
</dbReference>
<evidence type="ECO:0000256" key="9">
    <source>
        <dbReference type="ARBA" id="ARBA00022694"/>
    </source>
</evidence>
<evidence type="ECO:0000256" key="5">
    <source>
        <dbReference type="ARBA" id="ARBA00022490"/>
    </source>
</evidence>
<accession>A0A1B9GR87</accession>
<dbReference type="AlphaFoldDB" id="A0A1B9GR87"/>
<evidence type="ECO:0000256" key="10">
    <source>
        <dbReference type="ARBA" id="ARBA00047957"/>
    </source>
</evidence>
<comment type="similarity">
    <text evidence="2">Belongs to the TRM44 family.</text>
</comment>
<evidence type="ECO:0000256" key="6">
    <source>
        <dbReference type="ARBA" id="ARBA00022603"/>
    </source>
</evidence>
<organism evidence="12 13">
    <name type="scientific">Kwoniella heveanensis BCC8398</name>
    <dbReference type="NCBI Taxonomy" id="1296120"/>
    <lineage>
        <taxon>Eukaryota</taxon>
        <taxon>Fungi</taxon>
        <taxon>Dikarya</taxon>
        <taxon>Basidiomycota</taxon>
        <taxon>Agaricomycotina</taxon>
        <taxon>Tremellomycetes</taxon>
        <taxon>Tremellales</taxon>
        <taxon>Cryptococcaceae</taxon>
        <taxon>Kwoniella</taxon>
    </lineage>
</organism>
<proteinExistence type="inferred from homology"/>
<sequence length="805" mass="88973">MTPRTRTADLPTPRGSSPNPNPLGGFQTPPFRPSSSSASSSSSLTSLGHSPVPFDLSSSERWISPLHVDCHFPLSVFLSTMKGLALHPERNTTFILRADQLHMPPTEPANDRSSIPGLDLVEEIKLRLLPRQPRRDGKLDQMCLFYRSKEDGHLSKGKGKEREQDKHMPGEAAQHEVNGENKGGKSESGLKLGSEKGLVVMIPLVKDRNEIPYFHPPVRKIAFYYQSILQDDHASAPTGDSTCTENQDEEAAALQENSEVNEETAERIRGRISIHYLPFEVSTTDSERLTSEDDLHATALDGSPLGARRTSVGVVPKRSSPLAGPSINRGLSGSAEGAANQPLIVGGRNKTRSQASKHSPVTASPSQTHQLPSTADTTARISSLSFLPKHLSTPGPPSPVTAEPNDGSKGGTKPSSQAKTEVRSPPTPDDRLYRTCLGLLERVYKHGYGQLVGYQKRRVHDVIVARDNFQDLYLVLKDRHKHLDSRASRPGMMSTKLEDNTSLPLVSTDDPTLPSSNTMDVSEWGQQDVAIAAFLMLLWKEMYPPRERARPLPVASDGVGPIAEPDEERERDTWGRPEGGFIDLGCGNGLLVHILISEGYDGKGYELRSRRTWPSYPVKTQDALVELPIDPSSWFPATIEDWESGTWTGKEDCVIKEKTFLIGNHSDELTPWLPLLSLIPNEPIPHLSLPCCLHTLDSAFDILQYVAPDHPQTPEGGFENGLEPGVSRYKSYLMWLGYCGLKAGWKWEKEGLRVPSTKGWGIVARKRWTTGAEDDRECRMWALEQVNQVKARGAFKVREKEGKEH</sequence>
<evidence type="ECO:0000256" key="8">
    <source>
        <dbReference type="ARBA" id="ARBA00022691"/>
    </source>
</evidence>
<dbReference type="OrthoDB" id="10047021at2759"/>
<reference evidence="12 13" key="1">
    <citation type="submission" date="2013-07" db="EMBL/GenBank/DDBJ databases">
        <title>The Genome Sequence of Cryptococcus heveanensis BCC8398.</title>
        <authorList>
            <consortium name="The Broad Institute Genome Sequencing Platform"/>
            <person name="Cuomo C."/>
            <person name="Litvintseva A."/>
            <person name="Chen Y."/>
            <person name="Heitman J."/>
            <person name="Sun S."/>
            <person name="Springer D."/>
            <person name="Dromer F."/>
            <person name="Young S.K."/>
            <person name="Zeng Q."/>
            <person name="Gargeya S."/>
            <person name="Fitzgerald M."/>
            <person name="Abouelleil A."/>
            <person name="Alvarado L."/>
            <person name="Berlin A.M."/>
            <person name="Chapman S.B."/>
            <person name="Dewar J."/>
            <person name="Goldberg J."/>
            <person name="Griggs A."/>
            <person name="Gujja S."/>
            <person name="Hansen M."/>
            <person name="Howarth C."/>
            <person name="Imamovic A."/>
            <person name="Larimer J."/>
            <person name="McCowan C."/>
            <person name="Murphy C."/>
            <person name="Pearson M."/>
            <person name="Priest M."/>
            <person name="Roberts A."/>
            <person name="Saif S."/>
            <person name="Shea T."/>
            <person name="Sykes S."/>
            <person name="Wortman J."/>
            <person name="Nusbaum C."/>
            <person name="Birren B."/>
        </authorList>
    </citation>
    <scope>NUCLEOTIDE SEQUENCE [LARGE SCALE GENOMIC DNA]</scope>
    <source>
        <strain evidence="12 13">BCC8398</strain>
    </source>
</reference>
<comment type="subcellular location">
    <subcellularLocation>
        <location evidence="1">Cytoplasm</location>
    </subcellularLocation>
</comment>
<dbReference type="Pfam" id="PF07757">
    <property type="entry name" value="AdoMet_MTase"/>
    <property type="match status" value="1"/>
</dbReference>
<keyword evidence="5" id="KW-0963">Cytoplasm</keyword>
<evidence type="ECO:0000256" key="2">
    <source>
        <dbReference type="ARBA" id="ARBA00009056"/>
    </source>
</evidence>
<evidence type="ECO:0000256" key="7">
    <source>
        <dbReference type="ARBA" id="ARBA00022679"/>
    </source>
</evidence>
<evidence type="ECO:0000313" key="12">
    <source>
        <dbReference type="EMBL" id="OCF33572.1"/>
    </source>
</evidence>
<feature type="region of interest" description="Disordered" evidence="11">
    <location>
        <begin position="1"/>
        <end position="50"/>
    </location>
</feature>
<protein>
    <recommendedName>
        <fullName evidence="4">tRNA (uracil-O(2)-)-methyltransferase</fullName>
        <ecNumber evidence="3">2.1.1.211</ecNumber>
    </recommendedName>
</protein>
<dbReference type="PANTHER" id="PTHR21210">
    <property type="entry name" value="TRNA (URACIL-O(2)-)-METHYLTRANSFERASE-RELATED"/>
    <property type="match status" value="1"/>
</dbReference>
<keyword evidence="13" id="KW-1185">Reference proteome</keyword>
<dbReference type="GO" id="GO:0141101">
    <property type="term" value="F:tRNA(Ser) (uridine(44)-2'-O-)-methyltransferase activity"/>
    <property type="evidence" value="ECO:0007669"/>
    <property type="project" value="UniProtKB-EC"/>
</dbReference>
<gene>
    <name evidence="12" type="ORF">I316_04644</name>
</gene>
<evidence type="ECO:0000256" key="3">
    <source>
        <dbReference type="ARBA" id="ARBA00012795"/>
    </source>
</evidence>
<keyword evidence="6" id="KW-0489">Methyltransferase</keyword>
<dbReference type="GO" id="GO:0030488">
    <property type="term" value="P:tRNA methylation"/>
    <property type="evidence" value="ECO:0007669"/>
    <property type="project" value="TreeGrafter"/>
</dbReference>
<dbReference type="Proteomes" id="UP000092666">
    <property type="component" value="Unassembled WGS sequence"/>
</dbReference>
<feature type="compositionally biased region" description="Polar residues" evidence="11">
    <location>
        <begin position="352"/>
        <end position="385"/>
    </location>
</feature>
<feature type="compositionally biased region" description="Basic and acidic residues" evidence="11">
    <location>
        <begin position="152"/>
        <end position="185"/>
    </location>
</feature>
<feature type="region of interest" description="Disordered" evidence="11">
    <location>
        <begin position="152"/>
        <end position="190"/>
    </location>
</feature>
<keyword evidence="7" id="KW-0808">Transferase</keyword>